<dbReference type="Pfam" id="PF02517">
    <property type="entry name" value="Rce1-like"/>
    <property type="match status" value="1"/>
</dbReference>
<dbReference type="GO" id="GO:0008237">
    <property type="term" value="F:metallopeptidase activity"/>
    <property type="evidence" value="ECO:0007669"/>
    <property type="project" value="UniProtKB-KW"/>
</dbReference>
<evidence type="ECO:0000313" key="4">
    <source>
        <dbReference type="Proteomes" id="UP000523139"/>
    </source>
</evidence>
<protein>
    <submittedName>
        <fullName evidence="3">CPBP family intramembrane metalloprotease</fullName>
    </submittedName>
</protein>
<feature type="domain" description="CAAX prenyl protease 2/Lysostaphin resistance protein A-like" evidence="2">
    <location>
        <begin position="156"/>
        <end position="250"/>
    </location>
</feature>
<dbReference type="Proteomes" id="UP000523139">
    <property type="component" value="Unassembled WGS sequence"/>
</dbReference>
<feature type="transmembrane region" description="Helical" evidence="1">
    <location>
        <begin position="217"/>
        <end position="234"/>
    </location>
</feature>
<comment type="caution">
    <text evidence="3">The sequence shown here is derived from an EMBL/GenBank/DDBJ whole genome shotgun (WGS) entry which is preliminary data.</text>
</comment>
<feature type="transmembrane region" description="Helical" evidence="1">
    <location>
        <begin position="74"/>
        <end position="96"/>
    </location>
</feature>
<keyword evidence="1" id="KW-1133">Transmembrane helix</keyword>
<feature type="transmembrane region" description="Helical" evidence="1">
    <location>
        <begin position="241"/>
        <end position="264"/>
    </location>
</feature>
<dbReference type="GO" id="GO:0004175">
    <property type="term" value="F:endopeptidase activity"/>
    <property type="evidence" value="ECO:0007669"/>
    <property type="project" value="UniProtKB-ARBA"/>
</dbReference>
<dbReference type="InterPro" id="IPR003675">
    <property type="entry name" value="Rce1/LyrA-like_dom"/>
</dbReference>
<proteinExistence type="predicted"/>
<keyword evidence="3" id="KW-0645">Protease</keyword>
<feature type="transmembrane region" description="Helical" evidence="1">
    <location>
        <begin position="117"/>
        <end position="137"/>
    </location>
</feature>
<dbReference type="AlphaFoldDB" id="A0A7X8TIY3"/>
<dbReference type="RefSeq" id="WP_168887100.1">
    <property type="nucleotide sequence ID" value="NZ_JABAHY010000004.1"/>
</dbReference>
<name>A0A7X8TIY3_9MICC</name>
<organism evidence="3 4">
    <name type="scientific">Nesterenkonia sedimenti</name>
    <dbReference type="NCBI Taxonomy" id="1463632"/>
    <lineage>
        <taxon>Bacteria</taxon>
        <taxon>Bacillati</taxon>
        <taxon>Actinomycetota</taxon>
        <taxon>Actinomycetes</taxon>
        <taxon>Micrococcales</taxon>
        <taxon>Micrococcaceae</taxon>
        <taxon>Nesterenkonia</taxon>
    </lineage>
</organism>
<dbReference type="GO" id="GO:0006508">
    <property type="term" value="P:proteolysis"/>
    <property type="evidence" value="ECO:0007669"/>
    <property type="project" value="UniProtKB-KW"/>
</dbReference>
<dbReference type="EMBL" id="JABAHY010000004">
    <property type="protein sequence ID" value="NLS09606.1"/>
    <property type="molecule type" value="Genomic_DNA"/>
</dbReference>
<feature type="transmembrane region" description="Helical" evidence="1">
    <location>
        <begin position="22"/>
        <end position="44"/>
    </location>
</feature>
<feature type="transmembrane region" description="Helical" evidence="1">
    <location>
        <begin position="194"/>
        <end position="211"/>
    </location>
</feature>
<sequence length="267" mass="29980">MQNRQVSTTTPELKPQQPSRRFYGWEMVIVLALSLGRSAIYAVLQLAERLTEAPLADQTATVQTSQSRAEFFDFTYQVLNSLFALAPVALVIYLVFLHGGNPFRRWGLDFRRPGRDWLIGAGLFALIGLGTMGVYFIGRSLGVTAQIVPADVTEYWWTSPVLLLAALRHSLLEEVIMVAYLFDRARRIWPHASIWLIIIASSVLRGLYHLYQGFGPAVGNFLMGIIFGWLYARYGRVMPLVIAHFLLDAVAFLAFPLVLGAFGLDRI</sequence>
<keyword evidence="1" id="KW-0812">Transmembrane</keyword>
<keyword evidence="4" id="KW-1185">Reference proteome</keyword>
<dbReference type="GO" id="GO:0080120">
    <property type="term" value="P:CAAX-box protein maturation"/>
    <property type="evidence" value="ECO:0007669"/>
    <property type="project" value="UniProtKB-ARBA"/>
</dbReference>
<accession>A0A7X8TIY3</accession>
<keyword evidence="3" id="KW-0482">Metalloprotease</keyword>
<evidence type="ECO:0000256" key="1">
    <source>
        <dbReference type="SAM" id="Phobius"/>
    </source>
</evidence>
<gene>
    <name evidence="3" type="ORF">HGQ17_06215</name>
</gene>
<evidence type="ECO:0000313" key="3">
    <source>
        <dbReference type="EMBL" id="NLS09606.1"/>
    </source>
</evidence>
<keyword evidence="3" id="KW-0378">Hydrolase</keyword>
<evidence type="ECO:0000259" key="2">
    <source>
        <dbReference type="Pfam" id="PF02517"/>
    </source>
</evidence>
<keyword evidence="1" id="KW-0472">Membrane</keyword>
<reference evidence="3 4" key="1">
    <citation type="submission" date="2020-04" db="EMBL/GenBank/DDBJ databases">
        <title>Nesterenkonia sp. nov., isolated from marine sediment.</title>
        <authorList>
            <person name="Zhang G."/>
        </authorList>
    </citation>
    <scope>NUCLEOTIDE SEQUENCE [LARGE SCALE GENOMIC DNA]</scope>
    <source>
        <strain evidence="3 4">MY13</strain>
    </source>
</reference>